<evidence type="ECO:0000256" key="1">
    <source>
        <dbReference type="ARBA" id="ARBA00009437"/>
    </source>
</evidence>
<dbReference type="Pfam" id="PF00126">
    <property type="entry name" value="HTH_1"/>
    <property type="match status" value="1"/>
</dbReference>
<organism evidence="6 7">
    <name type="scientific">Zooshikella ganghwensis</name>
    <dbReference type="NCBI Taxonomy" id="202772"/>
    <lineage>
        <taxon>Bacteria</taxon>
        <taxon>Pseudomonadati</taxon>
        <taxon>Pseudomonadota</taxon>
        <taxon>Gammaproteobacteria</taxon>
        <taxon>Oceanospirillales</taxon>
        <taxon>Zooshikellaceae</taxon>
        <taxon>Zooshikella</taxon>
    </lineage>
</organism>
<reference evidence="6 7" key="1">
    <citation type="submission" date="2017-04" db="EMBL/GenBank/DDBJ databases">
        <title>Draft genome sequence of Zooshikella ganghwensis VG4 isolated from Red Sea sediments.</title>
        <authorList>
            <person name="Rehman Z."/>
            <person name="Alam I."/>
            <person name="Kamau A."/>
            <person name="Bajic V."/>
            <person name="Leiknes T."/>
        </authorList>
    </citation>
    <scope>NUCLEOTIDE SEQUENCE [LARGE SCALE GENOMIC DNA]</scope>
    <source>
        <strain evidence="6 7">VG4</strain>
    </source>
</reference>
<gene>
    <name evidence="6" type="ORF">B9G39_10935</name>
</gene>
<dbReference type="InterPro" id="IPR000847">
    <property type="entry name" value="LysR_HTH_N"/>
</dbReference>
<name>A0A4P9VNB1_9GAMM</name>
<dbReference type="PROSITE" id="PS50931">
    <property type="entry name" value="HTH_LYSR"/>
    <property type="match status" value="1"/>
</dbReference>
<dbReference type="RefSeq" id="WP_094787149.1">
    <property type="nucleotide sequence ID" value="NZ_NDXW01000001.1"/>
</dbReference>
<dbReference type="Proteomes" id="UP000257039">
    <property type="component" value="Unassembled WGS sequence"/>
</dbReference>
<feature type="domain" description="HTH lysR-type" evidence="5">
    <location>
        <begin position="9"/>
        <end position="66"/>
    </location>
</feature>
<dbReference type="Pfam" id="PF03466">
    <property type="entry name" value="LysR_substrate"/>
    <property type="match status" value="1"/>
</dbReference>
<evidence type="ECO:0000313" key="6">
    <source>
        <dbReference type="EMBL" id="RDH43917.1"/>
    </source>
</evidence>
<accession>A0A4P9VNB1</accession>
<keyword evidence="4" id="KW-0804">Transcription</keyword>
<dbReference type="PRINTS" id="PR00039">
    <property type="entry name" value="HTHLYSR"/>
</dbReference>
<keyword evidence="3" id="KW-0238">DNA-binding</keyword>
<dbReference type="InterPro" id="IPR037402">
    <property type="entry name" value="YidZ_PBP2"/>
</dbReference>
<sequence>MKLDKLSRYDLNLLINLQVLLEEQSVSKAAKRLHVSQSAMSKTLARLRDLFDDPLFIRSAHGLRPTPRAENLQPQLASALQDIQQLIQPPKFDPATTQRDFKIVTLDSAYQLFLPSFFAPLMQAAPNMLLTFEDWSEHSLQGLAQGQVDLGITARENATDSRHQQDPLPHGVKFEHLLEDNFVCLVRKGHPILSKASWQISDYLALSHVQASCEGHDRWALDITLAKQNKSRRIVVQVPEFHAALEIARQSDLVFTCPQIFARHAVQNYPLTLLPLPIALDTVTYLLAWHQRYECDPGHKWLREMLYQHIREDQASTIKFDQKEK</sequence>
<evidence type="ECO:0000256" key="4">
    <source>
        <dbReference type="ARBA" id="ARBA00023163"/>
    </source>
</evidence>
<dbReference type="PANTHER" id="PTHR30118">
    <property type="entry name" value="HTH-TYPE TRANSCRIPTIONAL REGULATOR LEUO-RELATED"/>
    <property type="match status" value="1"/>
</dbReference>
<dbReference type="InterPro" id="IPR050389">
    <property type="entry name" value="LysR-type_TF"/>
</dbReference>
<dbReference type="Gene3D" id="3.40.190.10">
    <property type="entry name" value="Periplasmic binding protein-like II"/>
    <property type="match status" value="2"/>
</dbReference>
<dbReference type="InterPro" id="IPR036390">
    <property type="entry name" value="WH_DNA-bd_sf"/>
</dbReference>
<keyword evidence="2" id="KW-0805">Transcription regulation</keyword>
<dbReference type="Gene3D" id="1.10.10.10">
    <property type="entry name" value="Winged helix-like DNA-binding domain superfamily/Winged helix DNA-binding domain"/>
    <property type="match status" value="1"/>
</dbReference>
<comment type="similarity">
    <text evidence="1">Belongs to the LysR transcriptional regulatory family.</text>
</comment>
<dbReference type="GO" id="GO:0003677">
    <property type="term" value="F:DNA binding"/>
    <property type="evidence" value="ECO:0007669"/>
    <property type="project" value="UniProtKB-KW"/>
</dbReference>
<evidence type="ECO:0000259" key="5">
    <source>
        <dbReference type="PROSITE" id="PS50931"/>
    </source>
</evidence>
<keyword evidence="7" id="KW-1185">Reference proteome</keyword>
<dbReference type="GO" id="GO:0003700">
    <property type="term" value="F:DNA-binding transcription factor activity"/>
    <property type="evidence" value="ECO:0007669"/>
    <property type="project" value="InterPro"/>
</dbReference>
<dbReference type="SUPFAM" id="SSF46785">
    <property type="entry name" value="Winged helix' DNA-binding domain"/>
    <property type="match status" value="1"/>
</dbReference>
<dbReference type="AlphaFoldDB" id="A0A4P9VNB1"/>
<evidence type="ECO:0000256" key="2">
    <source>
        <dbReference type="ARBA" id="ARBA00023015"/>
    </source>
</evidence>
<protein>
    <submittedName>
        <fullName evidence="6">LysR family transcriptional regulator</fullName>
    </submittedName>
</protein>
<dbReference type="EMBL" id="NDXW01000001">
    <property type="protein sequence ID" value="RDH43917.1"/>
    <property type="molecule type" value="Genomic_DNA"/>
</dbReference>
<proteinExistence type="inferred from homology"/>
<evidence type="ECO:0000313" key="7">
    <source>
        <dbReference type="Proteomes" id="UP000257039"/>
    </source>
</evidence>
<dbReference type="SUPFAM" id="SSF53850">
    <property type="entry name" value="Periplasmic binding protein-like II"/>
    <property type="match status" value="1"/>
</dbReference>
<comment type="caution">
    <text evidence="6">The sequence shown here is derived from an EMBL/GenBank/DDBJ whole genome shotgun (WGS) entry which is preliminary data.</text>
</comment>
<dbReference type="InterPro" id="IPR005119">
    <property type="entry name" value="LysR_subst-bd"/>
</dbReference>
<dbReference type="CDD" id="cd08417">
    <property type="entry name" value="PBP2_Nitroaromatics_like"/>
    <property type="match status" value="1"/>
</dbReference>
<dbReference type="InterPro" id="IPR036388">
    <property type="entry name" value="WH-like_DNA-bd_sf"/>
</dbReference>
<dbReference type="PANTHER" id="PTHR30118:SF7">
    <property type="entry name" value="TRANSCRIPTIONAL REGULATOR LYSR FAMILY"/>
    <property type="match status" value="1"/>
</dbReference>
<evidence type="ECO:0000256" key="3">
    <source>
        <dbReference type="ARBA" id="ARBA00023125"/>
    </source>
</evidence>